<dbReference type="AlphaFoldDB" id="A0A365PAD0"/>
<dbReference type="Pfam" id="PF26526">
    <property type="entry name" value="DUF8175"/>
    <property type="match status" value="1"/>
</dbReference>
<proteinExistence type="predicted"/>
<sequence>MIVAAVVVAVALIAALIMAVVDGDDDSAGESAPPPSSGPAEPPATATSDEDAESIDVDLIGRRVTLVDAPGGTPREQTGQPGAFPEGQEMVGPPAGLELQRVSSGATVMVSRSDGPTDLDGEVMTGYAHSPGGAALVAANFAGLGMEMGAAYADFLQQFMPDAVAEDPAVLDEIRSRGASADGRALTAAQGYQAPRWFRFQHCDEQVCTVEAAMPSIAEAVGEIESIDVGPHDHQVVRVSMEWTGEQWEILSSRAMPPVVEIDGTWSPWT</sequence>
<name>A0A365PAD0_9ACTN</name>
<feature type="region of interest" description="Disordered" evidence="1">
    <location>
        <begin position="67"/>
        <end position="88"/>
    </location>
</feature>
<reference evidence="3 4" key="1">
    <citation type="submission" date="2018-06" db="EMBL/GenBank/DDBJ databases">
        <title>Whole genome sequencing of four bacterial strains from South Shetland trench revealing bio-synthetic gene clusters.</title>
        <authorList>
            <person name="Abdel-Mageed W.M."/>
            <person name="Lehri B."/>
            <person name="Jarmusch S.A."/>
            <person name="Miranda K."/>
            <person name="Goodfellow M."/>
            <person name="Jaspars M."/>
            <person name="Karlyshev A.V."/>
        </authorList>
    </citation>
    <scope>NUCLEOTIDE SEQUENCE [LARGE SCALE GENOMIC DNA]</scope>
    <source>
        <strain evidence="3 4">SST1</strain>
    </source>
</reference>
<accession>A0A365PAD0</accession>
<organism evidence="3 4">
    <name type="scientific">Dietzia maris</name>
    <dbReference type="NCBI Taxonomy" id="37915"/>
    <lineage>
        <taxon>Bacteria</taxon>
        <taxon>Bacillati</taxon>
        <taxon>Actinomycetota</taxon>
        <taxon>Actinomycetes</taxon>
        <taxon>Mycobacteriales</taxon>
        <taxon>Dietziaceae</taxon>
        <taxon>Dietzia</taxon>
    </lineage>
</organism>
<evidence type="ECO:0000313" key="4">
    <source>
        <dbReference type="Proteomes" id="UP000252187"/>
    </source>
</evidence>
<protein>
    <recommendedName>
        <fullName evidence="2">DUF8175 domain-containing protein</fullName>
    </recommendedName>
</protein>
<dbReference type="Proteomes" id="UP000252187">
    <property type="component" value="Unassembled WGS sequence"/>
</dbReference>
<dbReference type="EMBL" id="QNTT01000018">
    <property type="protein sequence ID" value="RBA36809.1"/>
    <property type="molecule type" value="Genomic_DNA"/>
</dbReference>
<feature type="domain" description="DUF8175" evidence="2">
    <location>
        <begin position="72"/>
        <end position="254"/>
    </location>
</feature>
<feature type="region of interest" description="Disordered" evidence="1">
    <location>
        <begin position="24"/>
        <end position="54"/>
    </location>
</feature>
<evidence type="ECO:0000313" key="3">
    <source>
        <dbReference type="EMBL" id="RBA36809.1"/>
    </source>
</evidence>
<gene>
    <name evidence="3" type="ORF">DQ226_08455</name>
</gene>
<comment type="caution">
    <text evidence="3">The sequence shown here is derived from an EMBL/GenBank/DDBJ whole genome shotgun (WGS) entry which is preliminary data.</text>
</comment>
<evidence type="ECO:0000256" key="1">
    <source>
        <dbReference type="SAM" id="MobiDB-lite"/>
    </source>
</evidence>
<dbReference type="InterPro" id="IPR058488">
    <property type="entry name" value="DUF8175"/>
</dbReference>
<evidence type="ECO:0000259" key="2">
    <source>
        <dbReference type="Pfam" id="PF26526"/>
    </source>
</evidence>
<feature type="compositionally biased region" description="Pro residues" evidence="1">
    <location>
        <begin position="32"/>
        <end position="42"/>
    </location>
</feature>